<keyword evidence="1" id="KW-1133">Transmembrane helix</keyword>
<protein>
    <submittedName>
        <fullName evidence="2">Uncharacterized protein</fullName>
    </submittedName>
</protein>
<dbReference type="HOGENOM" id="CLU_2150267_0_0_1"/>
<evidence type="ECO:0000313" key="2">
    <source>
        <dbReference type="EnsemblPlants" id="KQL02988"/>
    </source>
</evidence>
<dbReference type="AlphaFoldDB" id="K3YKC5"/>
<reference evidence="2" key="2">
    <citation type="submission" date="2018-08" db="UniProtKB">
        <authorList>
            <consortium name="EnsemblPlants"/>
        </authorList>
    </citation>
    <scope>IDENTIFICATION</scope>
    <source>
        <strain evidence="2">Yugu1</strain>
    </source>
</reference>
<reference evidence="3" key="1">
    <citation type="journal article" date="2012" name="Nat. Biotechnol.">
        <title>Reference genome sequence of the model plant Setaria.</title>
        <authorList>
            <person name="Bennetzen J.L."/>
            <person name="Schmutz J."/>
            <person name="Wang H."/>
            <person name="Percifield R."/>
            <person name="Hawkins J."/>
            <person name="Pontaroli A.C."/>
            <person name="Estep M."/>
            <person name="Feng L."/>
            <person name="Vaughn J.N."/>
            <person name="Grimwood J."/>
            <person name="Jenkins J."/>
            <person name="Barry K."/>
            <person name="Lindquist E."/>
            <person name="Hellsten U."/>
            <person name="Deshpande S."/>
            <person name="Wang X."/>
            <person name="Wu X."/>
            <person name="Mitros T."/>
            <person name="Triplett J."/>
            <person name="Yang X."/>
            <person name="Ye C.Y."/>
            <person name="Mauro-Herrera M."/>
            <person name="Wang L."/>
            <person name="Li P."/>
            <person name="Sharma M."/>
            <person name="Sharma R."/>
            <person name="Ronald P.C."/>
            <person name="Panaud O."/>
            <person name="Kellogg E.A."/>
            <person name="Brutnell T.P."/>
            <person name="Doust A.N."/>
            <person name="Tuskan G.A."/>
            <person name="Rokhsar D."/>
            <person name="Devos K.M."/>
        </authorList>
    </citation>
    <scope>NUCLEOTIDE SEQUENCE [LARGE SCALE GENOMIC DNA]</scope>
    <source>
        <strain evidence="3">cv. Yugu1</strain>
    </source>
</reference>
<dbReference type="Proteomes" id="UP000004995">
    <property type="component" value="Unassembled WGS sequence"/>
</dbReference>
<sequence length="112" mass="12729">MKTEDRTIYQTDVLFCCTRGGWLLLAFWLATYHLHDEAKANLVQSSLSNLQDGTSSLLLFALQCTKAILRRLLLSYSSLQHGLSSETLSRIFSRTPWTEWMVAIICCKARLG</sequence>
<name>K3YKC5_SETIT</name>
<organism evidence="2 3">
    <name type="scientific">Setaria italica</name>
    <name type="common">Foxtail millet</name>
    <name type="synonym">Panicum italicum</name>
    <dbReference type="NCBI Taxonomy" id="4555"/>
    <lineage>
        <taxon>Eukaryota</taxon>
        <taxon>Viridiplantae</taxon>
        <taxon>Streptophyta</taxon>
        <taxon>Embryophyta</taxon>
        <taxon>Tracheophyta</taxon>
        <taxon>Spermatophyta</taxon>
        <taxon>Magnoliopsida</taxon>
        <taxon>Liliopsida</taxon>
        <taxon>Poales</taxon>
        <taxon>Poaceae</taxon>
        <taxon>PACMAD clade</taxon>
        <taxon>Panicoideae</taxon>
        <taxon>Panicodae</taxon>
        <taxon>Paniceae</taxon>
        <taxon>Cenchrinae</taxon>
        <taxon>Setaria</taxon>
    </lineage>
</organism>
<dbReference type="EnsemblPlants" id="KQL02988">
    <property type="protein sequence ID" value="KQL02988"/>
    <property type="gene ID" value="SETIT_014694mg"/>
</dbReference>
<proteinExistence type="predicted"/>
<keyword evidence="1" id="KW-0812">Transmembrane</keyword>
<keyword evidence="3" id="KW-1185">Reference proteome</keyword>
<dbReference type="EMBL" id="AGNK02004025">
    <property type="status" value="NOT_ANNOTATED_CDS"/>
    <property type="molecule type" value="Genomic_DNA"/>
</dbReference>
<feature type="transmembrane region" description="Helical" evidence="1">
    <location>
        <begin position="12"/>
        <end position="34"/>
    </location>
</feature>
<keyword evidence="1" id="KW-0472">Membrane</keyword>
<accession>K3YKC5</accession>
<dbReference type="InParanoid" id="K3YKC5"/>
<evidence type="ECO:0000256" key="1">
    <source>
        <dbReference type="SAM" id="Phobius"/>
    </source>
</evidence>
<evidence type="ECO:0000313" key="3">
    <source>
        <dbReference type="Proteomes" id="UP000004995"/>
    </source>
</evidence>
<dbReference type="Gramene" id="KQL02988">
    <property type="protein sequence ID" value="KQL02988"/>
    <property type="gene ID" value="SETIT_014694mg"/>
</dbReference>